<dbReference type="PANTHER" id="PTHR31576:SF2">
    <property type="entry name" value="TATA BOX-BINDING PROTEIN-ASSOCIATED FACTOR RNA POLYMERASE I SUBUNIT B"/>
    <property type="match status" value="1"/>
</dbReference>
<dbReference type="Pfam" id="PF20644">
    <property type="entry name" value="Rrn7_cyclin_N"/>
    <property type="match status" value="1"/>
</dbReference>
<keyword evidence="5" id="KW-0862">Zinc</keyword>
<dbReference type="GeneID" id="90075315"/>
<gene>
    <name evidence="14" type="ORF">DASC09_046650</name>
</gene>
<evidence type="ECO:0000256" key="2">
    <source>
        <dbReference type="ARBA" id="ARBA00006899"/>
    </source>
</evidence>
<dbReference type="GO" id="GO:0001164">
    <property type="term" value="F:RNA polymerase I core promoter sequence-specific DNA binding"/>
    <property type="evidence" value="ECO:0007669"/>
    <property type="project" value="InterPro"/>
</dbReference>
<reference evidence="14 15" key="1">
    <citation type="journal article" date="2023" name="Elife">
        <title>Identification of key yeast species and microbe-microbe interactions impacting larval growth of Drosophila in the wild.</title>
        <authorList>
            <person name="Mure A."/>
            <person name="Sugiura Y."/>
            <person name="Maeda R."/>
            <person name="Honda K."/>
            <person name="Sakurai N."/>
            <person name="Takahashi Y."/>
            <person name="Watada M."/>
            <person name="Katoh T."/>
            <person name="Gotoh A."/>
            <person name="Gotoh Y."/>
            <person name="Taniguchi I."/>
            <person name="Nakamura K."/>
            <person name="Hayashi T."/>
            <person name="Katayama T."/>
            <person name="Uemura T."/>
            <person name="Hattori Y."/>
        </authorList>
    </citation>
    <scope>NUCLEOTIDE SEQUENCE [LARGE SCALE GENOMIC DNA]</scope>
    <source>
        <strain evidence="14 15">SC-9</strain>
    </source>
</reference>
<dbReference type="GO" id="GO:0008270">
    <property type="term" value="F:zinc ion binding"/>
    <property type="evidence" value="ECO:0007669"/>
    <property type="project" value="UniProtKB-KW"/>
</dbReference>
<dbReference type="InterPro" id="IPR048538">
    <property type="entry name" value="Rrn7_cyclin_C"/>
</dbReference>
<comment type="similarity">
    <text evidence="2">Belongs to the RRN7/TAF1B family.</text>
</comment>
<evidence type="ECO:0000256" key="7">
    <source>
        <dbReference type="ARBA" id="ARBA00023125"/>
    </source>
</evidence>
<evidence type="ECO:0000256" key="1">
    <source>
        <dbReference type="ARBA" id="ARBA00004604"/>
    </source>
</evidence>
<keyword evidence="10" id="KW-0812">Transmembrane</keyword>
<organism evidence="14 15">
    <name type="scientific">Saccharomycopsis crataegensis</name>
    <dbReference type="NCBI Taxonomy" id="43959"/>
    <lineage>
        <taxon>Eukaryota</taxon>
        <taxon>Fungi</taxon>
        <taxon>Dikarya</taxon>
        <taxon>Ascomycota</taxon>
        <taxon>Saccharomycotina</taxon>
        <taxon>Saccharomycetes</taxon>
        <taxon>Saccharomycopsidaceae</taxon>
        <taxon>Saccharomycopsis</taxon>
    </lineage>
</organism>
<evidence type="ECO:0000259" key="13">
    <source>
        <dbReference type="Pfam" id="PF20645"/>
    </source>
</evidence>
<evidence type="ECO:0000259" key="11">
    <source>
        <dbReference type="Pfam" id="PF11781"/>
    </source>
</evidence>
<dbReference type="InterPro" id="IPR048540">
    <property type="entry name" value="Rrn7_cyclin_N"/>
</dbReference>
<dbReference type="InterPro" id="IPR021752">
    <property type="entry name" value="TF_Rrn7_Zf"/>
</dbReference>
<dbReference type="Pfam" id="PF20645">
    <property type="entry name" value="Rrn7_cyclin_C"/>
    <property type="match status" value="1"/>
</dbReference>
<protein>
    <submittedName>
        <fullName evidence="14">Rrn7 protein</fullName>
    </submittedName>
</protein>
<dbReference type="Pfam" id="PF11781">
    <property type="entry name" value="Zn_ribbon_RRN7"/>
    <property type="match status" value="1"/>
</dbReference>
<evidence type="ECO:0000256" key="10">
    <source>
        <dbReference type="SAM" id="Phobius"/>
    </source>
</evidence>
<evidence type="ECO:0000256" key="5">
    <source>
        <dbReference type="ARBA" id="ARBA00022833"/>
    </source>
</evidence>
<accession>A0AAV5QSX8</accession>
<dbReference type="EMBL" id="BTFZ01000011">
    <property type="protein sequence ID" value="GMM37340.1"/>
    <property type="molecule type" value="Genomic_DNA"/>
</dbReference>
<feature type="transmembrane region" description="Helical" evidence="10">
    <location>
        <begin position="203"/>
        <end position="225"/>
    </location>
</feature>
<dbReference type="PANTHER" id="PTHR31576">
    <property type="entry name" value="TATA BOX-BINDING PROTEIN-ASSOCIATED FACTOR RNA POLYMERASE I SUBUNIT B"/>
    <property type="match status" value="1"/>
</dbReference>
<evidence type="ECO:0000259" key="12">
    <source>
        <dbReference type="Pfam" id="PF20644"/>
    </source>
</evidence>
<dbReference type="Proteomes" id="UP001360560">
    <property type="component" value="Unassembled WGS sequence"/>
</dbReference>
<keyword evidence="9" id="KW-0539">Nucleus</keyword>
<dbReference type="GO" id="GO:0070860">
    <property type="term" value="C:RNA polymerase I core factor complex"/>
    <property type="evidence" value="ECO:0007669"/>
    <property type="project" value="InterPro"/>
</dbReference>
<name>A0AAV5QSX8_9ASCO</name>
<evidence type="ECO:0000256" key="8">
    <source>
        <dbReference type="ARBA" id="ARBA00023163"/>
    </source>
</evidence>
<feature type="domain" description="Rrn7/TAF1B C-terminal cyclin" evidence="13">
    <location>
        <begin position="313"/>
        <end position="492"/>
    </location>
</feature>
<keyword evidence="10" id="KW-0472">Membrane</keyword>
<keyword evidence="15" id="KW-1185">Reference proteome</keyword>
<evidence type="ECO:0000256" key="4">
    <source>
        <dbReference type="ARBA" id="ARBA00022771"/>
    </source>
</evidence>
<comment type="caution">
    <text evidence="14">The sequence shown here is derived from an EMBL/GenBank/DDBJ whole genome shotgun (WGS) entry which is preliminary data.</text>
</comment>
<comment type="subcellular location">
    <subcellularLocation>
        <location evidence="1">Nucleus</location>
        <location evidence="1">Nucleolus</location>
    </subcellularLocation>
</comment>
<dbReference type="GO" id="GO:0042790">
    <property type="term" value="P:nucleolar large rRNA transcription by RNA polymerase I"/>
    <property type="evidence" value="ECO:0007669"/>
    <property type="project" value="TreeGrafter"/>
</dbReference>
<keyword evidence="6" id="KW-0805">Transcription regulation</keyword>
<dbReference type="RefSeq" id="XP_064854336.1">
    <property type="nucleotide sequence ID" value="XM_064998264.1"/>
</dbReference>
<evidence type="ECO:0000313" key="15">
    <source>
        <dbReference type="Proteomes" id="UP001360560"/>
    </source>
</evidence>
<keyword evidence="10" id="KW-1133">Transmembrane helix</keyword>
<evidence type="ECO:0000256" key="3">
    <source>
        <dbReference type="ARBA" id="ARBA00022723"/>
    </source>
</evidence>
<evidence type="ECO:0000256" key="6">
    <source>
        <dbReference type="ARBA" id="ARBA00023015"/>
    </source>
</evidence>
<dbReference type="AlphaFoldDB" id="A0AAV5QSX8"/>
<proteinExistence type="inferred from homology"/>
<dbReference type="InterPro" id="IPR033599">
    <property type="entry name" value="TAF1B/Rrn7"/>
</dbReference>
<feature type="domain" description="Rrn7/TAF1B N-terminal cyclin" evidence="12">
    <location>
        <begin position="98"/>
        <end position="250"/>
    </location>
</feature>
<evidence type="ECO:0000256" key="9">
    <source>
        <dbReference type="ARBA" id="ARBA00023242"/>
    </source>
</evidence>
<evidence type="ECO:0000313" key="14">
    <source>
        <dbReference type="EMBL" id="GMM37340.1"/>
    </source>
</evidence>
<sequence>MSSVLVRGPICGVDNCNSQLWRSIEGRRVCQYGHIREGDVEIGEDDEQFVLTRKLTVPSLNSQKFSQMQYTQELKNQKEQSKHKLYGMPAKIRFLECYQHVLKAQVKWLVENRGLPDAFEKVVKELWIVYLELMYYEDEGHYDMDDETTDGDESETTIYTDGESLYPLAEDDTEVIETSGKKRKKTVSKKRKNKKKQNQKKNYSVSLIHSLCLCYLACLILRFPLFANDFIRLCAVNKLPFIKASLVVPKELLKGLPDIYMTRLEPNWPPLAGEFYNATREVLQSLQACLGENSITNEPNNEGFYIRSSAFSNLEIDYEILLMKVVKELVLPRELYIIIKNFINFFDLKFGLATDYSIASHNSMNTKIFVPYSKFPELRLISIIISMTKFYFISQNFLRGSNNKKGKLQVLNWEVWIELFYKKKYGSQYSKDQADISKSDEEFDHTLNYISANGHKVDELELLNFAFGIDMNSEHTGSDNILDKYLVWFDNTLIKYPRERDTLKISERRLVDLFDTGATFDEGEEKPKIIEDLSLSKDEGTTSNTTSPTKCSDKTFIDISEVKLISFKDVLKIENLLVGELSTNFGISVERLKRMVNSWSDKLLVTAL</sequence>
<keyword evidence="7" id="KW-0238">DNA-binding</keyword>
<feature type="domain" description="RRN7-type" evidence="11">
    <location>
        <begin position="7"/>
        <end position="38"/>
    </location>
</feature>
<keyword evidence="4" id="KW-0863">Zinc-finger</keyword>
<keyword evidence="8" id="KW-0804">Transcription</keyword>
<keyword evidence="3" id="KW-0479">Metal-binding</keyword>